<name>A0A7W4ZYS0_9ACTN</name>
<sequence length="870" mass="100909">MGIIALLCLLAWAGEDHRAWTDGAWDDWMWWWVQDVTGWIAQIIGGLGRAFSAGISFGQRLGFFLAAILVIYLLWRATRALLAYMPGPVDVQELTDETSAGMLNSSTGDLTAEFRRQLSDCKMYAPTTLPAEAPPTTFLDLVGDVELDPKKLGNAIPRLLSRLRPKLAYRVGGVLRNRDLEPDRFGITVTITAYVFGGARSTTLWGSDWGEVIHKAGCWVISSLLPITRAGRHPPWRNWWGRELNPDLYESYQNANELRRSGHYHEALPHYYEAVTLDPINPYLRGELAEVQEKMGLHIDALDTCQRALTLDGQTFAHYNKRLWQSPWNPHWRRFRYLRHPRLHRDSLGLRYRNVIAIGTSENLAEQWYERKGVNEEGTRDRLIPVLVERYWRAASDLAPPGDERKWLKELLERSRDTRKDETSETSRMLVRLVFQRAATQEMSRLAADDRWARIAGLYWPARLRSCIRFVWPFSDMHRGGSPQPVTRGASRVNRKVWAPLRLGWARKEAHQAWESKPDLALDPMKYQHIWFQLHSIESSVKPNELERRVRRAQSRIPLLRSIYPLWLHGKIPLWLRRDWLTHYNSACVHAIAMKATDDKETRDQHAKHAVEELEKAVLVPSGGFVAVERTWMVDEDPDLEKLRGHPLFVSFACTAFPGPEVSDLHKSGNWLEEQMRDYDYRLLEATAKIMQNVWNLRSKEPRVDLLMAIEWLHSEGEIWRCIHEIADEKRVCRWADRVELIRSIQVNGYPIASTTAEFPPRIIPGGGTSDGRPRIQRLKALEEDLEREKEWERQRGQEILREAAADGVPYLKRRAVWKLCSRYSAAWQTLGEWLARDRDQKFFCDALENVPQPTRRRRLAVSDPRKILI</sequence>
<comment type="caution">
    <text evidence="1">The sequence shown here is derived from an EMBL/GenBank/DDBJ whole genome shotgun (WGS) entry which is preliminary data.</text>
</comment>
<keyword evidence="2" id="KW-1185">Reference proteome</keyword>
<dbReference type="SMART" id="SM00028">
    <property type="entry name" value="TPR"/>
    <property type="match status" value="2"/>
</dbReference>
<dbReference type="RefSeq" id="WP_184599360.1">
    <property type="nucleotide sequence ID" value="NZ_BMUP01000004.1"/>
</dbReference>
<gene>
    <name evidence="1" type="ORF">FHS41_007803</name>
</gene>
<accession>A0A7W4ZYS0</accession>
<evidence type="ECO:0008006" key="3">
    <source>
        <dbReference type="Google" id="ProtNLM"/>
    </source>
</evidence>
<reference evidence="1 2" key="1">
    <citation type="submission" date="2020-08" db="EMBL/GenBank/DDBJ databases">
        <title>Genomic Encyclopedia of Type Strains, Phase III (KMG-III): the genomes of soil and plant-associated and newly described type strains.</title>
        <authorList>
            <person name="Whitman W."/>
        </authorList>
    </citation>
    <scope>NUCLEOTIDE SEQUENCE [LARGE SCALE GENOMIC DNA]</scope>
    <source>
        <strain evidence="1 2">CECT 3237</strain>
    </source>
</reference>
<organism evidence="1 2">
    <name type="scientific">Streptomyces violarus</name>
    <dbReference type="NCBI Taxonomy" id="67380"/>
    <lineage>
        <taxon>Bacteria</taxon>
        <taxon>Bacillati</taxon>
        <taxon>Actinomycetota</taxon>
        <taxon>Actinomycetes</taxon>
        <taxon>Kitasatosporales</taxon>
        <taxon>Streptomycetaceae</taxon>
        <taxon>Streptomyces</taxon>
    </lineage>
</organism>
<protein>
    <recommendedName>
        <fullName evidence="3">Tetratricopeptide repeat protein</fullName>
    </recommendedName>
</protein>
<dbReference type="SUPFAM" id="SSF48452">
    <property type="entry name" value="TPR-like"/>
    <property type="match status" value="1"/>
</dbReference>
<evidence type="ECO:0000313" key="2">
    <source>
        <dbReference type="Proteomes" id="UP000572907"/>
    </source>
</evidence>
<proteinExistence type="predicted"/>
<dbReference type="InterPro" id="IPR011990">
    <property type="entry name" value="TPR-like_helical_dom_sf"/>
</dbReference>
<dbReference type="InterPro" id="IPR019734">
    <property type="entry name" value="TPR_rpt"/>
</dbReference>
<dbReference type="Gene3D" id="1.25.40.10">
    <property type="entry name" value="Tetratricopeptide repeat domain"/>
    <property type="match status" value="1"/>
</dbReference>
<dbReference type="Proteomes" id="UP000572907">
    <property type="component" value="Unassembled WGS sequence"/>
</dbReference>
<dbReference type="EMBL" id="JACHXE010000012">
    <property type="protein sequence ID" value="MBB3081248.1"/>
    <property type="molecule type" value="Genomic_DNA"/>
</dbReference>
<evidence type="ECO:0000313" key="1">
    <source>
        <dbReference type="EMBL" id="MBB3081248.1"/>
    </source>
</evidence>
<dbReference type="AlphaFoldDB" id="A0A7W4ZYS0"/>